<reference evidence="10" key="1">
    <citation type="submission" date="2013-08" db="EMBL/GenBank/DDBJ databases">
        <authorList>
            <person name="Mendez C."/>
            <person name="Richter M."/>
            <person name="Ferrer M."/>
            <person name="Sanchez J."/>
        </authorList>
    </citation>
    <scope>NUCLEOTIDE SEQUENCE</scope>
</reference>
<keyword evidence="4" id="KW-0067">ATP-binding</keyword>
<dbReference type="GO" id="GO:0005524">
    <property type="term" value="F:ATP binding"/>
    <property type="evidence" value="ECO:0007669"/>
    <property type="project" value="UniProtKB-KW"/>
</dbReference>
<evidence type="ECO:0000259" key="9">
    <source>
        <dbReference type="Pfam" id="PF08264"/>
    </source>
</evidence>
<dbReference type="InterPro" id="IPR014729">
    <property type="entry name" value="Rossmann-like_a/b/a_fold"/>
</dbReference>
<dbReference type="InterPro" id="IPR002301">
    <property type="entry name" value="Ile-tRNA-ligase"/>
</dbReference>
<evidence type="ECO:0000259" key="8">
    <source>
        <dbReference type="Pfam" id="PF00133"/>
    </source>
</evidence>
<dbReference type="PRINTS" id="PR00984">
    <property type="entry name" value="TRNASYNTHILE"/>
</dbReference>
<accession>T1AXV2</accession>
<comment type="catalytic activity">
    <reaction evidence="7">
        <text>tRNA(Ile) + L-isoleucine + ATP = L-isoleucyl-tRNA(Ile) + AMP + diphosphate</text>
        <dbReference type="Rhea" id="RHEA:11060"/>
        <dbReference type="Rhea" id="RHEA-COMP:9666"/>
        <dbReference type="Rhea" id="RHEA-COMP:9695"/>
        <dbReference type="ChEBI" id="CHEBI:30616"/>
        <dbReference type="ChEBI" id="CHEBI:33019"/>
        <dbReference type="ChEBI" id="CHEBI:58045"/>
        <dbReference type="ChEBI" id="CHEBI:78442"/>
        <dbReference type="ChEBI" id="CHEBI:78528"/>
        <dbReference type="ChEBI" id="CHEBI:456215"/>
        <dbReference type="EC" id="6.1.1.5"/>
    </reaction>
</comment>
<evidence type="ECO:0000256" key="2">
    <source>
        <dbReference type="ARBA" id="ARBA00022598"/>
    </source>
</evidence>
<dbReference type="Pfam" id="PF08264">
    <property type="entry name" value="Anticodon_1"/>
    <property type="match status" value="1"/>
</dbReference>
<dbReference type="GO" id="GO:0004822">
    <property type="term" value="F:isoleucine-tRNA ligase activity"/>
    <property type="evidence" value="ECO:0007669"/>
    <property type="project" value="UniProtKB-EC"/>
</dbReference>
<dbReference type="SUPFAM" id="SSF47323">
    <property type="entry name" value="Anticodon-binding domain of a subclass of class I aminoacyl-tRNA synthetases"/>
    <property type="match status" value="1"/>
</dbReference>
<dbReference type="AlphaFoldDB" id="T1AXV2"/>
<dbReference type="InterPro" id="IPR023586">
    <property type="entry name" value="Ile-tRNA-ligase_type2"/>
</dbReference>
<proteinExistence type="predicted"/>
<protein>
    <recommendedName>
        <fullName evidence="1">isoleucine--tRNA ligase</fullName>
        <ecNumber evidence="1">6.1.1.5</ecNumber>
    </recommendedName>
</protein>
<dbReference type="Gene3D" id="3.40.50.620">
    <property type="entry name" value="HUPs"/>
    <property type="match status" value="2"/>
</dbReference>
<reference evidence="10" key="2">
    <citation type="journal article" date="2014" name="ISME J.">
        <title>Microbial stratification in low pH oxic and suboxic macroscopic growths along an acid mine drainage.</title>
        <authorList>
            <person name="Mendez-Garcia C."/>
            <person name="Mesa V."/>
            <person name="Sprenger R.R."/>
            <person name="Richter M."/>
            <person name="Diez M.S."/>
            <person name="Solano J."/>
            <person name="Bargiela R."/>
            <person name="Golyshina O.V."/>
            <person name="Manteca A."/>
            <person name="Ramos J.L."/>
            <person name="Gallego J.R."/>
            <person name="Llorente I."/>
            <person name="Martins Dos Santos V.A."/>
            <person name="Jensen O.N."/>
            <person name="Pelaez A.I."/>
            <person name="Sanchez J."/>
            <person name="Ferrer M."/>
        </authorList>
    </citation>
    <scope>NUCLEOTIDE SEQUENCE</scope>
</reference>
<dbReference type="EMBL" id="AUZY01008572">
    <property type="protein sequence ID" value="EQD45504.1"/>
    <property type="molecule type" value="Genomic_DNA"/>
</dbReference>
<feature type="non-terminal residue" evidence="10">
    <location>
        <position position="1"/>
    </location>
</feature>
<dbReference type="PANTHER" id="PTHR42780">
    <property type="entry name" value="SOLEUCYL-TRNA SYNTHETASE"/>
    <property type="match status" value="1"/>
</dbReference>
<comment type="caution">
    <text evidence="10">The sequence shown here is derived from an EMBL/GenBank/DDBJ whole genome shotgun (WGS) entry which is preliminary data.</text>
</comment>
<evidence type="ECO:0000256" key="7">
    <source>
        <dbReference type="ARBA" id="ARBA00048359"/>
    </source>
</evidence>
<sequence length="712" mass="80946">RFPLAGWDCHGLPVEVEVEKAHHWTNKKQITEFGVAAFVEECRRSVMTYEAAWRRFSERVGYWLDFDHAYYTMDPAYVESVWWSLRELHDQGLLTKGHYVVPYCARCETSLALHEVAQGYRETTDPSVTLRLRLEEPLLPGTESYLLVWTTTPWTLPANLAVAVGEELPYVAFRGEEGALHVLAEAALPRYFPEETHRPGVVLRLPGKDLVGRRYRPPFPGLVPESDARHRVYAADFVTLEDGTGLVHTAPSFGADDYALGKRVGLGVFDPLDSSGRFTSVLPLVEGRSFKEADARLLTDLADRGLLYRNEKIVHTYPHCWRCDRPLMYRALDSWFVGTHEITERLLRHNATVDWIPAHVREGRFGNFLKEGRDWAISRSRYWGTPLPIWNCPRGHVEVVGSFAQLKTLARGPLPEPFDPHRPYLDELTLVCPTHGETLSREPYVIDVWYDSGSAPFAQIHWPFATGPPDEPPVPLDFVSEGVDQTRGWFYTLHVLAGALFDRPAYRHAIVNEFALDAQGRKMSKSRGNAEDPLALVERMGADALRMGIYLSSYTEAVRYTEQAFRQSGVRMLTTLMNVVEFYRTNQSLDRLPAVDAPPRVSRALDRWILSRLSAAHATVREALDRYDAHRAAETLREVVDDLSTWWLRRSRVRFWAEGLDGEKVEAYATFSFALRQLALLLAPLAPFTAEHLWQALYGTGHSPAPSVHLTE</sequence>
<evidence type="ECO:0000256" key="1">
    <source>
        <dbReference type="ARBA" id="ARBA00013165"/>
    </source>
</evidence>
<dbReference type="PANTHER" id="PTHR42780:SF1">
    <property type="entry name" value="ISOLEUCINE--TRNA LIGASE, CYTOPLASMIC"/>
    <property type="match status" value="1"/>
</dbReference>
<name>T1AXV2_9ZZZZ</name>
<dbReference type="InterPro" id="IPR009008">
    <property type="entry name" value="Val/Leu/Ile-tRNA-synth_edit"/>
</dbReference>
<feature type="domain" description="Aminoacyl-tRNA synthetase class Ia" evidence="8">
    <location>
        <begin position="5"/>
        <end position="559"/>
    </location>
</feature>
<dbReference type="GO" id="GO:0002161">
    <property type="term" value="F:aminoacyl-tRNA deacylase activity"/>
    <property type="evidence" value="ECO:0007669"/>
    <property type="project" value="InterPro"/>
</dbReference>
<keyword evidence="3" id="KW-0547">Nucleotide-binding</keyword>
<dbReference type="Pfam" id="PF00133">
    <property type="entry name" value="tRNA-synt_1"/>
    <property type="match status" value="1"/>
</dbReference>
<evidence type="ECO:0000256" key="5">
    <source>
        <dbReference type="ARBA" id="ARBA00022917"/>
    </source>
</evidence>
<evidence type="ECO:0000256" key="4">
    <source>
        <dbReference type="ARBA" id="ARBA00022840"/>
    </source>
</evidence>
<dbReference type="GO" id="GO:0006428">
    <property type="term" value="P:isoleucyl-tRNA aminoacylation"/>
    <property type="evidence" value="ECO:0007669"/>
    <property type="project" value="InterPro"/>
</dbReference>
<dbReference type="SUPFAM" id="SSF50677">
    <property type="entry name" value="ValRS/IleRS/LeuRS editing domain"/>
    <property type="match status" value="1"/>
</dbReference>
<feature type="domain" description="Methionyl/Valyl/Leucyl/Isoleucyl-tRNA synthetase anticodon-binding" evidence="9">
    <location>
        <begin position="606"/>
        <end position="710"/>
    </location>
</feature>
<feature type="non-terminal residue" evidence="10">
    <location>
        <position position="712"/>
    </location>
</feature>
<dbReference type="Gene3D" id="3.90.740.10">
    <property type="entry name" value="Valyl/Leucyl/Isoleucyl-tRNA synthetase, editing domain"/>
    <property type="match status" value="1"/>
</dbReference>
<dbReference type="NCBIfam" id="TIGR00392">
    <property type="entry name" value="ileS"/>
    <property type="match status" value="1"/>
</dbReference>
<dbReference type="InterPro" id="IPR013155">
    <property type="entry name" value="M/V/L/I-tRNA-synth_anticd-bd"/>
</dbReference>
<evidence type="ECO:0000313" key="10">
    <source>
        <dbReference type="EMBL" id="EQD45504.1"/>
    </source>
</evidence>
<dbReference type="SUPFAM" id="SSF52374">
    <property type="entry name" value="Nucleotidylyl transferase"/>
    <property type="match status" value="1"/>
</dbReference>
<keyword evidence="2" id="KW-0436">Ligase</keyword>
<evidence type="ECO:0000256" key="3">
    <source>
        <dbReference type="ARBA" id="ARBA00022741"/>
    </source>
</evidence>
<keyword evidence="5" id="KW-0648">Protein biosynthesis</keyword>
<dbReference type="InterPro" id="IPR002300">
    <property type="entry name" value="aa-tRNA-synth_Ia"/>
</dbReference>
<keyword evidence="6 10" id="KW-0030">Aminoacyl-tRNA synthetase</keyword>
<dbReference type="InterPro" id="IPR009080">
    <property type="entry name" value="tRNAsynth_Ia_anticodon-bd"/>
</dbReference>
<dbReference type="EC" id="6.1.1.5" evidence="1"/>
<dbReference type="Gene3D" id="1.10.730.10">
    <property type="entry name" value="Isoleucyl-tRNA Synthetase, Domain 1"/>
    <property type="match status" value="1"/>
</dbReference>
<evidence type="ECO:0000256" key="6">
    <source>
        <dbReference type="ARBA" id="ARBA00023146"/>
    </source>
</evidence>
<organism evidence="10">
    <name type="scientific">mine drainage metagenome</name>
    <dbReference type="NCBI Taxonomy" id="410659"/>
    <lineage>
        <taxon>unclassified sequences</taxon>
        <taxon>metagenomes</taxon>
        <taxon>ecological metagenomes</taxon>
    </lineage>
</organism>
<gene>
    <name evidence="10" type="ORF">B1B_13033</name>
</gene>